<sequence length="248" mass="28138">MHILWVEDEEELLAEGERFLRGEGCRVSEARSAEEVPALIMLEKPDLLLVDWTLAGRETGLDLCRRNDREWQLPLLMLTAKGDEFDRVLALELGADDYIQKPFSLRELLARMKAVLRRSGRGGANRNGGEAEAAPAQTDPVLRRGRLTVRPEQYQALLDGELLELTRTEFALLERLARRPGRVFTRAHLMEEALGDTYVGFERTIDSHIRNLRRKLGDDPAHPEFIQTIYGVGYKFNPGSDEKTGVDV</sequence>
<dbReference type="Proteomes" id="UP001631969">
    <property type="component" value="Unassembled WGS sequence"/>
</dbReference>
<accession>A0ACC7NQ17</accession>
<name>A0ACC7NQ17_9BACL</name>
<dbReference type="EMBL" id="JBJURJ010000001">
    <property type="protein sequence ID" value="MFM9326704.1"/>
    <property type="molecule type" value="Genomic_DNA"/>
</dbReference>
<evidence type="ECO:0000313" key="1">
    <source>
        <dbReference type="EMBL" id="MFM9326704.1"/>
    </source>
</evidence>
<organism evidence="1 2">
    <name type="scientific">Paenibacillus mesotrionivorans</name>
    <dbReference type="NCBI Taxonomy" id="3160968"/>
    <lineage>
        <taxon>Bacteria</taxon>
        <taxon>Bacillati</taxon>
        <taxon>Bacillota</taxon>
        <taxon>Bacilli</taxon>
        <taxon>Bacillales</taxon>
        <taxon>Paenibacillaceae</taxon>
        <taxon>Paenibacillus</taxon>
    </lineage>
</organism>
<proteinExistence type="predicted"/>
<comment type="caution">
    <text evidence="1">The sequence shown here is derived from an EMBL/GenBank/DDBJ whole genome shotgun (WGS) entry which is preliminary data.</text>
</comment>
<keyword evidence="2" id="KW-1185">Reference proteome</keyword>
<gene>
    <name evidence="1" type="ORF">ACI1P1_00190</name>
</gene>
<evidence type="ECO:0000313" key="2">
    <source>
        <dbReference type="Proteomes" id="UP001631969"/>
    </source>
</evidence>
<protein>
    <submittedName>
        <fullName evidence="1">Response regulator transcription factor</fullName>
    </submittedName>
</protein>
<reference evidence="1" key="1">
    <citation type="submission" date="2024-12" db="EMBL/GenBank/DDBJ databases">
        <authorList>
            <person name="Wu N."/>
        </authorList>
    </citation>
    <scope>NUCLEOTIDE SEQUENCE</scope>
    <source>
        <strain evidence="1">P15</strain>
    </source>
</reference>